<proteinExistence type="predicted"/>
<accession>A0A183LPN9</accession>
<dbReference type="Proteomes" id="UP000277204">
    <property type="component" value="Unassembled WGS sequence"/>
</dbReference>
<gene>
    <name evidence="1" type="ORF">SMRZ_LOCUS5764</name>
</gene>
<reference evidence="1 2" key="1">
    <citation type="submission" date="2018-11" db="EMBL/GenBank/DDBJ databases">
        <authorList>
            <consortium name="Pathogen Informatics"/>
        </authorList>
    </citation>
    <scope>NUCLEOTIDE SEQUENCE [LARGE SCALE GENOMIC DNA]</scope>
    <source>
        <strain evidence="1 2">Zambia</strain>
    </source>
</reference>
<dbReference type="AlphaFoldDB" id="A0A183LPN9"/>
<organism evidence="1 2">
    <name type="scientific">Schistosoma margrebowiei</name>
    <dbReference type="NCBI Taxonomy" id="48269"/>
    <lineage>
        <taxon>Eukaryota</taxon>
        <taxon>Metazoa</taxon>
        <taxon>Spiralia</taxon>
        <taxon>Lophotrochozoa</taxon>
        <taxon>Platyhelminthes</taxon>
        <taxon>Trematoda</taxon>
        <taxon>Digenea</taxon>
        <taxon>Strigeidida</taxon>
        <taxon>Schistosomatoidea</taxon>
        <taxon>Schistosomatidae</taxon>
        <taxon>Schistosoma</taxon>
    </lineage>
</organism>
<evidence type="ECO:0000313" key="2">
    <source>
        <dbReference type="Proteomes" id="UP000277204"/>
    </source>
</evidence>
<sequence length="82" mass="9198">MITSAFGAKHQIHWTAGMQLDDLDFEDDLELLSQTQQRMQEKAISVAATSAAVGLKIHKVKSRFSDTTQHATIESHLKICRM</sequence>
<keyword evidence="2" id="KW-1185">Reference proteome</keyword>
<evidence type="ECO:0000313" key="1">
    <source>
        <dbReference type="EMBL" id="VDO67712.1"/>
    </source>
</evidence>
<protein>
    <submittedName>
        <fullName evidence="1">Uncharacterized protein</fullName>
    </submittedName>
</protein>
<name>A0A183LPN9_9TREM</name>
<dbReference type="EMBL" id="UZAI01002043">
    <property type="protein sequence ID" value="VDO67712.1"/>
    <property type="molecule type" value="Genomic_DNA"/>
</dbReference>